<dbReference type="EMBL" id="JAIWYP010000001">
    <property type="protein sequence ID" value="KAH3880423.1"/>
    <property type="molecule type" value="Genomic_DNA"/>
</dbReference>
<evidence type="ECO:0000256" key="1">
    <source>
        <dbReference type="SAM" id="MobiDB-lite"/>
    </source>
</evidence>
<dbReference type="AlphaFoldDB" id="A0A9D4RVK9"/>
<sequence>MPLERMDQAAPLRHTRPDLGMDPSLPYRQNTESCCRRSNLRSRPSSQRSAPGKRSGTDPLPCLHQRPTPYSLLQDQAFRR</sequence>
<keyword evidence="3" id="KW-1185">Reference proteome</keyword>
<gene>
    <name evidence="2" type="ORF">DPMN_004337</name>
</gene>
<evidence type="ECO:0000313" key="2">
    <source>
        <dbReference type="EMBL" id="KAH3880423.1"/>
    </source>
</evidence>
<reference evidence="2" key="1">
    <citation type="journal article" date="2019" name="bioRxiv">
        <title>The Genome of the Zebra Mussel, Dreissena polymorpha: A Resource for Invasive Species Research.</title>
        <authorList>
            <person name="McCartney M.A."/>
            <person name="Auch B."/>
            <person name="Kono T."/>
            <person name="Mallez S."/>
            <person name="Zhang Y."/>
            <person name="Obille A."/>
            <person name="Becker A."/>
            <person name="Abrahante J.E."/>
            <person name="Garbe J."/>
            <person name="Badalamenti J.P."/>
            <person name="Herman A."/>
            <person name="Mangelson H."/>
            <person name="Liachko I."/>
            <person name="Sullivan S."/>
            <person name="Sone E.D."/>
            <person name="Koren S."/>
            <person name="Silverstein K.A.T."/>
            <person name="Beckman K.B."/>
            <person name="Gohl D.M."/>
        </authorList>
    </citation>
    <scope>NUCLEOTIDE SEQUENCE</scope>
    <source>
        <strain evidence="2">Duluth1</strain>
        <tissue evidence="2">Whole animal</tissue>
    </source>
</reference>
<comment type="caution">
    <text evidence="2">The sequence shown here is derived from an EMBL/GenBank/DDBJ whole genome shotgun (WGS) entry which is preliminary data.</text>
</comment>
<protein>
    <submittedName>
        <fullName evidence="2">Uncharacterized protein</fullName>
    </submittedName>
</protein>
<dbReference type="Proteomes" id="UP000828390">
    <property type="component" value="Unassembled WGS sequence"/>
</dbReference>
<name>A0A9D4RVK9_DREPO</name>
<proteinExistence type="predicted"/>
<accession>A0A9D4RVK9</accession>
<evidence type="ECO:0000313" key="3">
    <source>
        <dbReference type="Proteomes" id="UP000828390"/>
    </source>
</evidence>
<reference evidence="2" key="2">
    <citation type="submission" date="2020-11" db="EMBL/GenBank/DDBJ databases">
        <authorList>
            <person name="McCartney M.A."/>
            <person name="Auch B."/>
            <person name="Kono T."/>
            <person name="Mallez S."/>
            <person name="Becker A."/>
            <person name="Gohl D.M."/>
            <person name="Silverstein K.A.T."/>
            <person name="Koren S."/>
            <person name="Bechman K.B."/>
            <person name="Herman A."/>
            <person name="Abrahante J.E."/>
            <person name="Garbe J."/>
        </authorList>
    </citation>
    <scope>NUCLEOTIDE SEQUENCE</scope>
    <source>
        <strain evidence="2">Duluth1</strain>
        <tissue evidence="2">Whole animal</tissue>
    </source>
</reference>
<feature type="region of interest" description="Disordered" evidence="1">
    <location>
        <begin position="1"/>
        <end position="80"/>
    </location>
</feature>
<organism evidence="2 3">
    <name type="scientific">Dreissena polymorpha</name>
    <name type="common">Zebra mussel</name>
    <name type="synonym">Mytilus polymorpha</name>
    <dbReference type="NCBI Taxonomy" id="45954"/>
    <lineage>
        <taxon>Eukaryota</taxon>
        <taxon>Metazoa</taxon>
        <taxon>Spiralia</taxon>
        <taxon>Lophotrochozoa</taxon>
        <taxon>Mollusca</taxon>
        <taxon>Bivalvia</taxon>
        <taxon>Autobranchia</taxon>
        <taxon>Heteroconchia</taxon>
        <taxon>Euheterodonta</taxon>
        <taxon>Imparidentia</taxon>
        <taxon>Neoheterodontei</taxon>
        <taxon>Myida</taxon>
        <taxon>Dreissenoidea</taxon>
        <taxon>Dreissenidae</taxon>
        <taxon>Dreissena</taxon>
    </lineage>
</organism>